<dbReference type="EMBL" id="CP012850">
    <property type="protein sequence ID" value="ALI36181.1"/>
    <property type="molecule type" value="Genomic_DNA"/>
</dbReference>
<reference evidence="3" key="1">
    <citation type="submission" date="2015-10" db="EMBL/GenBank/DDBJ databases">
        <title>Niche specialization of a soil ammonia-oxidizing archaeon, Candidatus Nitrosocosmicus oleophilus.</title>
        <authorList>
            <person name="Jung M.-Y."/>
            <person name="Rhee S.-K."/>
        </authorList>
    </citation>
    <scope>NUCLEOTIDE SEQUENCE [LARGE SCALE GENOMIC DNA]</scope>
    <source>
        <strain evidence="3">MY3</strain>
    </source>
</reference>
<dbReference type="GeneID" id="60421965"/>
<sequence length="80" mass="8590">MENKTGIIAVFAFAAILVSFSLGNAFAQNTTEMYPNNTETVGDFEVIEGNDTAVLDNDTTISNPANDLEDSLSINENQSN</sequence>
<dbReference type="AlphaFoldDB" id="A0A654M0W7"/>
<evidence type="ECO:0000256" key="1">
    <source>
        <dbReference type="SAM" id="MobiDB-lite"/>
    </source>
</evidence>
<evidence type="ECO:0000313" key="3">
    <source>
        <dbReference type="Proteomes" id="UP000058925"/>
    </source>
</evidence>
<dbReference type="KEGG" id="taa:NMY3_01979"/>
<proteinExistence type="predicted"/>
<evidence type="ECO:0000313" key="2">
    <source>
        <dbReference type="EMBL" id="ALI36181.1"/>
    </source>
</evidence>
<organism evidence="2 3">
    <name type="scientific">Candidatus Nitrosocosmicus oleophilus</name>
    <dbReference type="NCBI Taxonomy" id="1353260"/>
    <lineage>
        <taxon>Archaea</taxon>
        <taxon>Nitrososphaerota</taxon>
        <taxon>Nitrososphaeria</taxon>
        <taxon>Nitrososphaerales</taxon>
        <taxon>Nitrososphaeraceae</taxon>
        <taxon>Candidatus Nitrosocosmicus</taxon>
    </lineage>
</organism>
<name>A0A654M0W7_9ARCH</name>
<accession>A0A654M0W7</accession>
<keyword evidence="3" id="KW-1185">Reference proteome</keyword>
<gene>
    <name evidence="2" type="ORF">NMY3_01979</name>
</gene>
<dbReference type="OrthoDB" id="378821at2157"/>
<feature type="region of interest" description="Disordered" evidence="1">
    <location>
        <begin position="56"/>
        <end position="80"/>
    </location>
</feature>
<dbReference type="RefSeq" id="WP_196815498.1">
    <property type="nucleotide sequence ID" value="NZ_CP012850.1"/>
</dbReference>
<dbReference type="Proteomes" id="UP000058925">
    <property type="component" value="Chromosome"/>
</dbReference>
<protein>
    <submittedName>
        <fullName evidence="2">Uncharacterized protein</fullName>
    </submittedName>
</protein>